<dbReference type="InterPro" id="IPR043539">
    <property type="entry name" value="Grb2-like"/>
</dbReference>
<evidence type="ECO:0000256" key="1">
    <source>
        <dbReference type="ARBA" id="ARBA00022443"/>
    </source>
</evidence>
<keyword evidence="8" id="KW-1185">Reference proteome</keyword>
<dbReference type="SMART" id="SM00326">
    <property type="entry name" value="SH3"/>
    <property type="match status" value="3"/>
</dbReference>
<evidence type="ECO:0000259" key="6">
    <source>
        <dbReference type="PROSITE" id="PS50002"/>
    </source>
</evidence>
<evidence type="ECO:0000256" key="3">
    <source>
        <dbReference type="PROSITE-ProRule" id="PRU00192"/>
    </source>
</evidence>
<name>A0A2A2KG14_9BILA</name>
<evidence type="ECO:0000256" key="4">
    <source>
        <dbReference type="SAM" id="MobiDB-lite"/>
    </source>
</evidence>
<feature type="compositionally biased region" description="Low complexity" evidence="4">
    <location>
        <begin position="177"/>
        <end position="190"/>
    </location>
</feature>
<dbReference type="PROSITE" id="PS50002">
    <property type="entry name" value="SH3"/>
    <property type="match status" value="2"/>
</dbReference>
<dbReference type="Pfam" id="PF07653">
    <property type="entry name" value="SH3_2"/>
    <property type="match status" value="1"/>
</dbReference>
<evidence type="ECO:0000313" key="8">
    <source>
        <dbReference type="Proteomes" id="UP000218231"/>
    </source>
</evidence>
<keyword evidence="5" id="KW-1133">Transmembrane helix</keyword>
<dbReference type="Pfam" id="PF00018">
    <property type="entry name" value="SH3_1"/>
    <property type="match status" value="1"/>
</dbReference>
<accession>A0A2A2KG14</accession>
<comment type="caution">
    <text evidence="7">The sequence shown here is derived from an EMBL/GenBank/DDBJ whole genome shotgun (WGS) entry which is preliminary data.</text>
</comment>
<keyword evidence="2" id="KW-0727">SH2 domain</keyword>
<feature type="domain" description="SH3" evidence="6">
    <location>
        <begin position="402"/>
        <end position="463"/>
    </location>
</feature>
<keyword evidence="1 3" id="KW-0728">SH3 domain</keyword>
<dbReference type="OrthoDB" id="9991832at2759"/>
<keyword evidence="5" id="KW-0812">Transmembrane</keyword>
<sequence>MMNGVIRVEDIHVEFRDSKIQDDKSECTTTPASSKQLNDKTRSKNEPLSFCNPIATDSIYSEFRNTSEDENKNNVNRQLSGVVSLSDDILMVETALQYYNSCSTNPTQLADHGSSRWKSFTRLIDNLTEKIRRIPLHMISSNKDDQKPLSPRMKSHREIAIPEVVIPTKPPSTLKESAGSNASLNGSGPSTSSQEQQEEFLLHKPQPPFNANIIYGIILFVILILLIIAAVTTIIDGQIFLKPNFSHPHAQQPVTAPTQSTASAWVDSSQLQSIEPYSQCQLIKSFAATVADELSIVKGMKAKAIYREDDWIYIQTLDGRRGFVPQQYCKIKVHSGNNAPKNEWRLVKTEGRRKRGDKAAGSATIKRGQTIAIAKRWEKTNLERFLESLPIQKEEGEPFPRVPQGQTTAIYAYTAKRIDDVSVESGDKVLMLNKDDPDWTFVRKDSDGSEGFVPAFILQTYNETEMIRHKIEVASQETTELLIIEDFAGKSDVDLCVKQGDWVESTSTSVNGWLWVKHDKTEGFIPTKIAIMATDL</sequence>
<dbReference type="AlphaFoldDB" id="A0A2A2KG14"/>
<feature type="domain" description="SH3" evidence="6">
    <location>
        <begin position="275"/>
        <end position="334"/>
    </location>
</feature>
<dbReference type="SUPFAM" id="SSF50044">
    <property type="entry name" value="SH3-domain"/>
    <property type="match status" value="3"/>
</dbReference>
<feature type="transmembrane region" description="Helical" evidence="5">
    <location>
        <begin position="213"/>
        <end position="235"/>
    </location>
</feature>
<reference evidence="7 8" key="1">
    <citation type="journal article" date="2017" name="Curr. Biol.">
        <title>Genome architecture and evolution of a unichromosomal asexual nematode.</title>
        <authorList>
            <person name="Fradin H."/>
            <person name="Zegar C."/>
            <person name="Gutwein M."/>
            <person name="Lucas J."/>
            <person name="Kovtun M."/>
            <person name="Corcoran D."/>
            <person name="Baugh L.R."/>
            <person name="Kiontke K."/>
            <person name="Gunsalus K."/>
            <person name="Fitch D.H."/>
            <person name="Piano F."/>
        </authorList>
    </citation>
    <scope>NUCLEOTIDE SEQUENCE [LARGE SCALE GENOMIC DNA]</scope>
    <source>
        <strain evidence="7">PF1309</strain>
    </source>
</reference>
<proteinExistence type="predicted"/>
<keyword evidence="5" id="KW-0472">Membrane</keyword>
<dbReference type="Gene3D" id="2.30.30.40">
    <property type="entry name" value="SH3 Domains"/>
    <property type="match status" value="2"/>
</dbReference>
<feature type="region of interest" description="Disordered" evidence="4">
    <location>
        <begin position="168"/>
        <end position="199"/>
    </location>
</feature>
<feature type="region of interest" description="Disordered" evidence="4">
    <location>
        <begin position="21"/>
        <end position="48"/>
    </location>
</feature>
<evidence type="ECO:0000256" key="5">
    <source>
        <dbReference type="SAM" id="Phobius"/>
    </source>
</evidence>
<protein>
    <recommendedName>
        <fullName evidence="6">SH3 domain-containing protein</fullName>
    </recommendedName>
</protein>
<dbReference type="InterPro" id="IPR036028">
    <property type="entry name" value="SH3-like_dom_sf"/>
</dbReference>
<dbReference type="CDD" id="cd00174">
    <property type="entry name" value="SH3"/>
    <property type="match status" value="2"/>
</dbReference>
<feature type="compositionally biased region" description="Polar residues" evidence="4">
    <location>
        <begin position="27"/>
        <end position="36"/>
    </location>
</feature>
<evidence type="ECO:0000313" key="7">
    <source>
        <dbReference type="EMBL" id="PAV72832.1"/>
    </source>
</evidence>
<evidence type="ECO:0000256" key="2">
    <source>
        <dbReference type="ARBA" id="ARBA00022999"/>
    </source>
</evidence>
<dbReference type="InterPro" id="IPR001452">
    <property type="entry name" value="SH3_domain"/>
</dbReference>
<organism evidence="7 8">
    <name type="scientific">Diploscapter pachys</name>
    <dbReference type="NCBI Taxonomy" id="2018661"/>
    <lineage>
        <taxon>Eukaryota</taxon>
        <taxon>Metazoa</taxon>
        <taxon>Ecdysozoa</taxon>
        <taxon>Nematoda</taxon>
        <taxon>Chromadorea</taxon>
        <taxon>Rhabditida</taxon>
        <taxon>Rhabditina</taxon>
        <taxon>Rhabditomorpha</taxon>
        <taxon>Rhabditoidea</taxon>
        <taxon>Rhabditidae</taxon>
        <taxon>Diploscapter</taxon>
    </lineage>
</organism>
<dbReference type="Proteomes" id="UP000218231">
    <property type="component" value="Unassembled WGS sequence"/>
</dbReference>
<dbReference type="STRING" id="2018661.A0A2A2KG14"/>
<dbReference type="EMBL" id="LIAE01008690">
    <property type="protein sequence ID" value="PAV72832.1"/>
    <property type="molecule type" value="Genomic_DNA"/>
</dbReference>
<dbReference type="PANTHER" id="PTHR46037">
    <property type="entry name" value="PROTEIN ENHANCER OF SEVENLESS 2B"/>
    <property type="match status" value="1"/>
</dbReference>
<gene>
    <name evidence="7" type="ORF">WR25_19003</name>
</gene>